<evidence type="ECO:0000313" key="3">
    <source>
        <dbReference type="Proteomes" id="UP000177306"/>
    </source>
</evidence>
<gene>
    <name evidence="2" type="ORF">A3A38_03875</name>
</gene>
<dbReference type="InterPro" id="IPR007712">
    <property type="entry name" value="RelE/ParE_toxin"/>
</dbReference>
<sequence>MLEIDIWPPAKEFIEQVPAKHARQIIGKIETLARSPQPPRSKLLEGFPLLRRLRSGDYRIIYFVDGEVLKIPLIDRRNDDRIYRRLKQIFG</sequence>
<organism evidence="2 3">
    <name type="scientific">Candidatus Kaiserbacteria bacterium RIFCSPLOWO2_01_FULL_53_17</name>
    <dbReference type="NCBI Taxonomy" id="1798511"/>
    <lineage>
        <taxon>Bacteria</taxon>
        <taxon>Candidatus Kaiseribacteriota</taxon>
    </lineage>
</organism>
<protein>
    <recommendedName>
        <fullName evidence="4">Plasmid stabilization protein</fullName>
    </recommendedName>
</protein>
<dbReference type="Pfam" id="PF05016">
    <property type="entry name" value="ParE_toxin"/>
    <property type="match status" value="1"/>
</dbReference>
<dbReference type="Gene3D" id="3.30.2310.20">
    <property type="entry name" value="RelE-like"/>
    <property type="match status" value="1"/>
</dbReference>
<evidence type="ECO:0000313" key="2">
    <source>
        <dbReference type="EMBL" id="OGG73242.1"/>
    </source>
</evidence>
<accession>A0A1F6EIS6</accession>
<dbReference type="InterPro" id="IPR035093">
    <property type="entry name" value="RelE/ParE_toxin_dom_sf"/>
</dbReference>
<evidence type="ECO:0008006" key="4">
    <source>
        <dbReference type="Google" id="ProtNLM"/>
    </source>
</evidence>
<dbReference type="Proteomes" id="UP000177306">
    <property type="component" value="Unassembled WGS sequence"/>
</dbReference>
<dbReference type="AlphaFoldDB" id="A0A1F6EIS6"/>
<proteinExistence type="predicted"/>
<comment type="caution">
    <text evidence="2">The sequence shown here is derived from an EMBL/GenBank/DDBJ whole genome shotgun (WGS) entry which is preliminary data.</text>
</comment>
<name>A0A1F6EIS6_9BACT</name>
<dbReference type="EMBL" id="MFLY01000004">
    <property type="protein sequence ID" value="OGG73242.1"/>
    <property type="molecule type" value="Genomic_DNA"/>
</dbReference>
<evidence type="ECO:0000256" key="1">
    <source>
        <dbReference type="ARBA" id="ARBA00022649"/>
    </source>
</evidence>
<reference evidence="2 3" key="1">
    <citation type="journal article" date="2016" name="Nat. Commun.">
        <title>Thousands of microbial genomes shed light on interconnected biogeochemical processes in an aquifer system.</title>
        <authorList>
            <person name="Anantharaman K."/>
            <person name="Brown C.T."/>
            <person name="Hug L.A."/>
            <person name="Sharon I."/>
            <person name="Castelle C.J."/>
            <person name="Probst A.J."/>
            <person name="Thomas B.C."/>
            <person name="Singh A."/>
            <person name="Wilkins M.J."/>
            <person name="Karaoz U."/>
            <person name="Brodie E.L."/>
            <person name="Williams K.H."/>
            <person name="Hubbard S.S."/>
            <person name="Banfield J.F."/>
        </authorList>
    </citation>
    <scope>NUCLEOTIDE SEQUENCE [LARGE SCALE GENOMIC DNA]</scope>
</reference>
<keyword evidence="1" id="KW-1277">Toxin-antitoxin system</keyword>
<dbReference type="SUPFAM" id="SSF143011">
    <property type="entry name" value="RelE-like"/>
    <property type="match status" value="1"/>
</dbReference>